<dbReference type="AlphaFoldDB" id="A0A915HXN6"/>
<dbReference type="Proteomes" id="UP000887565">
    <property type="component" value="Unplaced"/>
</dbReference>
<name>A0A915HXN6_ROMCU</name>
<reference evidence="2" key="1">
    <citation type="submission" date="2022-11" db="UniProtKB">
        <authorList>
            <consortium name="WormBaseParasite"/>
        </authorList>
    </citation>
    <scope>IDENTIFICATION</scope>
</reference>
<evidence type="ECO:0000313" key="1">
    <source>
        <dbReference type="Proteomes" id="UP000887565"/>
    </source>
</evidence>
<proteinExistence type="predicted"/>
<protein>
    <submittedName>
        <fullName evidence="2">Uncharacterized protein</fullName>
    </submittedName>
</protein>
<accession>A0A915HXN6</accession>
<keyword evidence="1" id="KW-1185">Reference proteome</keyword>
<evidence type="ECO:0000313" key="2">
    <source>
        <dbReference type="WBParaSite" id="nRc.2.0.1.t06649-RA"/>
    </source>
</evidence>
<sequence length="110" mass="11167">METLKKSSANGSSRPFDGGSWVFSVRPKSPLFMATVTAGGKINFSTLPGGGGRTDCLLASGLGKASDGPGSATDRGGMTGAAFGQDSTGVAGKLFSISFIENTLWLDKKS</sequence>
<organism evidence="1 2">
    <name type="scientific">Romanomermis culicivorax</name>
    <name type="common">Nematode worm</name>
    <dbReference type="NCBI Taxonomy" id="13658"/>
    <lineage>
        <taxon>Eukaryota</taxon>
        <taxon>Metazoa</taxon>
        <taxon>Ecdysozoa</taxon>
        <taxon>Nematoda</taxon>
        <taxon>Enoplea</taxon>
        <taxon>Dorylaimia</taxon>
        <taxon>Mermithida</taxon>
        <taxon>Mermithoidea</taxon>
        <taxon>Mermithidae</taxon>
        <taxon>Romanomermis</taxon>
    </lineage>
</organism>
<dbReference type="WBParaSite" id="nRc.2.0.1.t06649-RA">
    <property type="protein sequence ID" value="nRc.2.0.1.t06649-RA"/>
    <property type="gene ID" value="nRc.2.0.1.g06649"/>
</dbReference>